<dbReference type="Pfam" id="PF20806">
    <property type="entry name" value="Integrin_A_Ig_3"/>
    <property type="match status" value="1"/>
</dbReference>
<keyword evidence="3 13" id="KW-0812">Transmembrane</keyword>
<dbReference type="InterPro" id="IPR048286">
    <property type="entry name" value="Integrin_alpha_Ig-like_3"/>
</dbReference>
<dbReference type="GO" id="GO:0005178">
    <property type="term" value="F:integrin binding"/>
    <property type="evidence" value="ECO:0007669"/>
    <property type="project" value="TreeGrafter"/>
</dbReference>
<feature type="signal peptide" evidence="13">
    <location>
        <begin position="1"/>
        <end position="30"/>
    </location>
</feature>
<keyword evidence="9 13" id="KW-0472">Membrane</keyword>
<dbReference type="AlphaFoldDB" id="A0A6P8FM64"/>
<feature type="repeat" description="FG-GAP" evidence="12">
    <location>
        <begin position="367"/>
        <end position="423"/>
    </location>
</feature>
<feature type="chain" id="PRO_5028501706" evidence="13">
    <location>
        <begin position="31"/>
        <end position="1049"/>
    </location>
</feature>
<dbReference type="GO" id="GO:0007160">
    <property type="term" value="P:cell-matrix adhesion"/>
    <property type="evidence" value="ECO:0007669"/>
    <property type="project" value="TreeGrafter"/>
</dbReference>
<sequence>MAPLRRRLCLLLLPPLLLVLDWCQFAGVSAFNLDTAGALRKDGDPGSLFGFSLAMHHQKHLGDRKVLLVGAPHAKALGKQRANITGGLYSCRFTTVPSDCQRIQFDTTETEKDHKENQWMGVSVQSQGPGGKVVVCAHRYQRWESEESRLMPGRCIILEQDLQVSKLDESSWDRKFCAEEGRLVGGRTKERFAYCQQGVSPAFTSDKRHILFGAPGVYDWKGIVRLEPAGDRSALDAEFLETGDENEYNPKLVPVDISSYLGFSLGSSTALTKMGELIIVAGAPRAGHSGKVLLLKREGTSSLSMEHTLTGPGLASSFGYDLAVVDLNADGWEDLVVGAPQYFEKDKEVGGAVYVYINRADGRDWSDPKIVRLHGNKDSMFGLAVESIGDVNQDGFQDLAVGAPYEGSGRVYIYHGSSEGIQHKPTQILEGEDGVTLFGYSLAGNMDIDGNEYPDVAVGSLSDSVFVYRARPVINIRRTLMITPDKIDIKKEKCDLRPCRMTVKSCFSYTTHPATYRPNLNISYVLEAERVVFQDASQGTLRLQSPSKEECVSTRLRLQTNMHDKLRGIPISVSASLLSATSSHDSTHNFLPELTPVTSPQDKQPQAELRFVNTGCGSDNICQSNLALQYQFVSRPNKGNADRLTPLRRENGTTLIPAGDKEVGLNIKVTNKEGDDAHHSQLLATFPDSLSYVSYRSQDKSVYCIANGNGTQVECELGNPLPRDAEVHLYITLTTERISLTTSDVNVTLQLKTISAQNISAVDARGRVIFDLDLQVFGLARPSQVSVGGEVKGENKMTSEEDIGSLVQYEFRINNLGRPLKSFATASLNIQWPKVNKNGKWLLYLVQISSKGVQAVSCSPAQEVSPLKHIKAQGMARGKRQAVESELEALSTDGILSLFGSKRKYKILACGEEVKCATIKCPLLGLDNNAVVILRSRLWNSTFLEEYKSLNYLDIVVNASLSLDSAPENVILRSSHTQVKLTVFPERKLSLYGRVPWWVILLSVLLALLLLALLGVLLWKLDCCSCSICAKNKKQYHVISGWEGAHPTG</sequence>
<evidence type="ECO:0000256" key="11">
    <source>
        <dbReference type="ARBA" id="ARBA00023180"/>
    </source>
</evidence>
<keyword evidence="8 13" id="KW-0401">Integrin</keyword>
<name>A0A6P8FM64_CLUHA</name>
<evidence type="ECO:0000256" key="1">
    <source>
        <dbReference type="ARBA" id="ARBA00004479"/>
    </source>
</evidence>
<proteinExistence type="inferred from homology"/>
<evidence type="ECO:0000313" key="17">
    <source>
        <dbReference type="Proteomes" id="UP000515152"/>
    </source>
</evidence>
<evidence type="ECO:0000256" key="9">
    <source>
        <dbReference type="ARBA" id="ARBA00023136"/>
    </source>
</evidence>
<dbReference type="GO" id="GO:0050900">
    <property type="term" value="P:leukocyte migration"/>
    <property type="evidence" value="ECO:0007669"/>
    <property type="project" value="TreeGrafter"/>
</dbReference>
<keyword evidence="5" id="KW-0677">Repeat</keyword>
<dbReference type="SMART" id="SM00191">
    <property type="entry name" value="Int_alpha"/>
    <property type="match status" value="5"/>
</dbReference>
<dbReference type="GeneID" id="105900096"/>
<dbReference type="PANTHER" id="PTHR23220">
    <property type="entry name" value="INTEGRIN ALPHA"/>
    <property type="match status" value="1"/>
</dbReference>
<evidence type="ECO:0000256" key="13">
    <source>
        <dbReference type="RuleBase" id="RU003762"/>
    </source>
</evidence>
<dbReference type="Pfam" id="PF20805">
    <property type="entry name" value="Integrin_A_Ig_2"/>
    <property type="match status" value="1"/>
</dbReference>
<dbReference type="Pfam" id="PF01839">
    <property type="entry name" value="FG-GAP"/>
    <property type="match status" value="2"/>
</dbReference>
<organism evidence="17 18">
    <name type="scientific">Clupea harengus</name>
    <name type="common">Atlantic herring</name>
    <dbReference type="NCBI Taxonomy" id="7950"/>
    <lineage>
        <taxon>Eukaryota</taxon>
        <taxon>Metazoa</taxon>
        <taxon>Chordata</taxon>
        <taxon>Craniata</taxon>
        <taxon>Vertebrata</taxon>
        <taxon>Euteleostomi</taxon>
        <taxon>Actinopterygii</taxon>
        <taxon>Neopterygii</taxon>
        <taxon>Teleostei</taxon>
        <taxon>Clupei</taxon>
        <taxon>Clupeiformes</taxon>
        <taxon>Clupeoidei</taxon>
        <taxon>Clupeidae</taxon>
        <taxon>Clupea</taxon>
    </lineage>
</organism>
<dbReference type="Proteomes" id="UP000515152">
    <property type="component" value="Chromosome 6"/>
</dbReference>
<feature type="repeat" description="FG-GAP" evidence="12">
    <location>
        <begin position="32"/>
        <end position="100"/>
    </location>
</feature>
<gene>
    <name evidence="18" type="primary">LOC105900096</name>
</gene>
<evidence type="ECO:0000259" key="14">
    <source>
        <dbReference type="Pfam" id="PF08441"/>
    </source>
</evidence>
<dbReference type="Gene3D" id="2.60.40.1530">
    <property type="entry name" value="ntegrin, alpha v. Chain A, domain 4"/>
    <property type="match status" value="1"/>
</dbReference>
<dbReference type="SUPFAM" id="SSF69179">
    <property type="entry name" value="Integrin domains"/>
    <property type="match status" value="3"/>
</dbReference>
<keyword evidence="6 13" id="KW-0130">Cell adhesion</keyword>
<keyword evidence="17" id="KW-1185">Reference proteome</keyword>
<dbReference type="GO" id="GO:0007229">
    <property type="term" value="P:integrin-mediated signaling pathway"/>
    <property type="evidence" value="ECO:0007669"/>
    <property type="project" value="UniProtKB-KW"/>
</dbReference>
<dbReference type="InterPro" id="IPR028994">
    <property type="entry name" value="Integrin_alpha_N"/>
</dbReference>
<feature type="transmembrane region" description="Helical" evidence="13">
    <location>
        <begin position="997"/>
        <end position="1019"/>
    </location>
</feature>
<dbReference type="Gene3D" id="1.20.5.930">
    <property type="entry name" value="Bicelle-embedded integrin alpha(iib) transmembrane segment"/>
    <property type="match status" value="1"/>
</dbReference>
<dbReference type="OrthoDB" id="5317514at2759"/>
<evidence type="ECO:0000256" key="6">
    <source>
        <dbReference type="ARBA" id="ARBA00022889"/>
    </source>
</evidence>
<comment type="similarity">
    <text evidence="2 13">Belongs to the integrin alpha chain family.</text>
</comment>
<dbReference type="InterPro" id="IPR013519">
    <property type="entry name" value="Int_alpha_beta-p"/>
</dbReference>
<feature type="domain" description="Integrin alpha first immunoglubulin-like" evidence="14">
    <location>
        <begin position="470"/>
        <end position="611"/>
    </location>
</feature>
<dbReference type="InterPro" id="IPR032695">
    <property type="entry name" value="Integrin_dom_sf"/>
</dbReference>
<dbReference type="InterPro" id="IPR013517">
    <property type="entry name" value="FG-GAP"/>
</dbReference>
<protein>
    <submittedName>
        <fullName evidence="18">Integrin alpha-6-like</fullName>
    </submittedName>
</protein>
<dbReference type="InterPro" id="IPR000413">
    <property type="entry name" value="Integrin_alpha"/>
</dbReference>
<dbReference type="RefSeq" id="XP_031424711.1">
    <property type="nucleotide sequence ID" value="XM_031568851.2"/>
</dbReference>
<keyword evidence="11" id="KW-0325">Glycoprotein</keyword>
<keyword evidence="7 13" id="KW-1133">Transmembrane helix</keyword>
<feature type="repeat" description="FG-GAP" evidence="12">
    <location>
        <begin position="424"/>
        <end position="485"/>
    </location>
</feature>
<dbReference type="PRINTS" id="PR01185">
    <property type="entry name" value="INTEGRINA"/>
</dbReference>
<feature type="domain" description="Integrin alpha third immunoglobulin-like" evidence="16">
    <location>
        <begin position="774"/>
        <end position="986"/>
    </location>
</feature>
<dbReference type="InterPro" id="IPR013649">
    <property type="entry name" value="Integrin_alpha_Ig-like_1"/>
</dbReference>
<evidence type="ECO:0000256" key="10">
    <source>
        <dbReference type="ARBA" id="ARBA00023170"/>
    </source>
</evidence>
<dbReference type="GO" id="GO:0033627">
    <property type="term" value="P:cell adhesion mediated by integrin"/>
    <property type="evidence" value="ECO:0007669"/>
    <property type="project" value="TreeGrafter"/>
</dbReference>
<evidence type="ECO:0000256" key="3">
    <source>
        <dbReference type="ARBA" id="ARBA00022692"/>
    </source>
</evidence>
<dbReference type="GO" id="GO:0009897">
    <property type="term" value="C:external side of plasma membrane"/>
    <property type="evidence" value="ECO:0007669"/>
    <property type="project" value="TreeGrafter"/>
</dbReference>
<evidence type="ECO:0000256" key="5">
    <source>
        <dbReference type="ARBA" id="ARBA00022737"/>
    </source>
</evidence>
<keyword evidence="10 13" id="KW-0675">Receptor</keyword>
<keyword evidence="4 13" id="KW-0732">Signal</keyword>
<evidence type="ECO:0000313" key="18">
    <source>
        <dbReference type="RefSeq" id="XP_031424711.1"/>
    </source>
</evidence>
<dbReference type="Gene3D" id="2.60.40.1510">
    <property type="entry name" value="ntegrin, alpha v. Chain A, domain 3"/>
    <property type="match status" value="1"/>
</dbReference>
<evidence type="ECO:0000259" key="16">
    <source>
        <dbReference type="Pfam" id="PF20806"/>
    </source>
</evidence>
<dbReference type="PANTHER" id="PTHR23220:SF9">
    <property type="entry name" value="INTEGRIN ALPHA-6"/>
    <property type="match status" value="1"/>
</dbReference>
<evidence type="ECO:0000256" key="4">
    <source>
        <dbReference type="ARBA" id="ARBA00022729"/>
    </source>
</evidence>
<dbReference type="SUPFAM" id="SSF69318">
    <property type="entry name" value="Integrin alpha N-terminal domain"/>
    <property type="match status" value="1"/>
</dbReference>
<dbReference type="KEGG" id="char:105900096"/>
<evidence type="ECO:0000256" key="8">
    <source>
        <dbReference type="ARBA" id="ARBA00023037"/>
    </source>
</evidence>
<evidence type="ECO:0000256" key="7">
    <source>
        <dbReference type="ARBA" id="ARBA00022989"/>
    </source>
</evidence>
<feature type="repeat" description="FG-GAP" evidence="12">
    <location>
        <begin position="304"/>
        <end position="365"/>
    </location>
</feature>
<dbReference type="Gene3D" id="2.130.10.130">
    <property type="entry name" value="Integrin alpha, N-terminal"/>
    <property type="match status" value="1"/>
</dbReference>
<evidence type="ECO:0000256" key="2">
    <source>
        <dbReference type="ARBA" id="ARBA00008054"/>
    </source>
</evidence>
<dbReference type="GO" id="GO:0008305">
    <property type="term" value="C:integrin complex"/>
    <property type="evidence" value="ECO:0007669"/>
    <property type="project" value="InterPro"/>
</dbReference>
<dbReference type="Gene3D" id="2.60.40.1460">
    <property type="entry name" value="Integrin domains. Chain A, domain 2"/>
    <property type="match status" value="1"/>
</dbReference>
<feature type="domain" description="Integrin alpha second immunoglobulin-like" evidence="15">
    <location>
        <begin position="616"/>
        <end position="758"/>
    </location>
</feature>
<dbReference type="InterPro" id="IPR048285">
    <property type="entry name" value="Integrin_alpha_Ig-like_2"/>
</dbReference>
<evidence type="ECO:0000256" key="12">
    <source>
        <dbReference type="PROSITE-ProRule" id="PRU00803"/>
    </source>
</evidence>
<dbReference type="Pfam" id="PF08441">
    <property type="entry name" value="Integrin_A_Ig_1"/>
    <property type="match status" value="1"/>
</dbReference>
<dbReference type="PROSITE" id="PS51470">
    <property type="entry name" value="FG_GAP"/>
    <property type="match status" value="4"/>
</dbReference>
<comment type="subcellular location">
    <subcellularLocation>
        <location evidence="1 13">Membrane</location>
        <topology evidence="1 13">Single-pass type I membrane protein</topology>
    </subcellularLocation>
</comment>
<dbReference type="GO" id="GO:0098609">
    <property type="term" value="P:cell-cell adhesion"/>
    <property type="evidence" value="ECO:0007669"/>
    <property type="project" value="TreeGrafter"/>
</dbReference>
<evidence type="ECO:0000259" key="15">
    <source>
        <dbReference type="Pfam" id="PF20805"/>
    </source>
</evidence>
<reference evidence="18" key="1">
    <citation type="submission" date="2025-08" db="UniProtKB">
        <authorList>
            <consortium name="RefSeq"/>
        </authorList>
    </citation>
    <scope>IDENTIFICATION</scope>
</reference>
<accession>A0A6P8FM64</accession>